<protein>
    <submittedName>
        <fullName evidence="1">P22 phage major capsid protein family protein</fullName>
    </submittedName>
</protein>
<dbReference type="AlphaFoldDB" id="A0AAP4FTQ2"/>
<reference evidence="1 2" key="1">
    <citation type="submission" date="2023-06" db="EMBL/GenBank/DDBJ databases">
        <title>Identification and characterization of antibiotic-resistant Gram-negative bacteria.</title>
        <authorList>
            <person name="Cho G.-S."/>
            <person name="Lee J."/>
            <person name="Tai E."/>
            <person name="Jeong S."/>
            <person name="Kim I."/>
            <person name="Kim B.-E."/>
            <person name="Jeong M.-I."/>
            <person name="Oh K.-K."/>
            <person name="Franz C.M.A.P."/>
        </authorList>
    </citation>
    <scope>NUCLEOTIDE SEQUENCE [LARGE SCALE GENOMIC DNA]</scope>
    <source>
        <strain evidence="1 2">V106_12</strain>
    </source>
</reference>
<sequence length="444" mass="47233">MAGNDLTKTLEVYFDQTVQGFDPSVVLAQQANQYSPKAVDMSRANNQFWRPQPVMLQMEDGWDTTGKNPQQLQKLNVPASINKSGNIEIALNLQEMQDPTNMQAATEAAQLQIASTIDLSVADTVAKSGSLVVTGAGAMNWKLANTAGTIMNEQGVGLGAERSFFFSPQHYNDLTDILGAKGSHSGDVKTAWDEARLPTNVAGFKTFQTDYSGFVAGSAANAITLAADVSYTPAAMKSATMGDGEVPVDNRSATMSVTVASGDPLKAGDAFTIAGVYAVHHIKKNVTKRLKTFRVIDVNGTTVEYSPPLISTGPYQNVSAKGASGAAITVLNTVDESPSIFWRKNSIEIVKGNFDGLQGMAGGARFMKATTKKLGFPIAMLYWLDGKGVVYSVKWLVFFGVNNLNSEMNGVVLPNQTKATQAVQAIQQPAPAGEGGSGEVKKEK</sequence>
<evidence type="ECO:0000313" key="2">
    <source>
        <dbReference type="Proteomes" id="UP001223214"/>
    </source>
</evidence>
<proteinExistence type="predicted"/>
<comment type="caution">
    <text evidence="1">The sequence shown here is derived from an EMBL/GenBank/DDBJ whole genome shotgun (WGS) entry which is preliminary data.</text>
</comment>
<dbReference type="EMBL" id="JASSOM010000056">
    <property type="protein sequence ID" value="MDK9364176.1"/>
    <property type="molecule type" value="Genomic_DNA"/>
</dbReference>
<name>A0AAP4FTQ2_9ENTR</name>
<evidence type="ECO:0000313" key="1">
    <source>
        <dbReference type="EMBL" id="MDK9364176.1"/>
    </source>
</evidence>
<accession>A0AAP4FTQ2</accession>
<dbReference type="InterPro" id="IPR024659">
    <property type="entry name" value="Phage_coat_Gp5"/>
</dbReference>
<dbReference type="Proteomes" id="UP001223214">
    <property type="component" value="Unassembled WGS sequence"/>
</dbReference>
<dbReference type="Gene3D" id="2.40.30.240">
    <property type="match status" value="1"/>
</dbReference>
<keyword evidence="2" id="KW-1185">Reference proteome</keyword>
<dbReference type="Pfam" id="PF11651">
    <property type="entry name" value="P22_CoatProtein"/>
    <property type="match status" value="1"/>
</dbReference>
<gene>
    <name evidence="1" type="ORF">QQF32_13315</name>
</gene>
<organism evidence="1 2">
    <name type="scientific">Lelliottia wanjuensis</name>
    <dbReference type="NCBI Taxonomy" id="3050585"/>
    <lineage>
        <taxon>Bacteria</taxon>
        <taxon>Pseudomonadati</taxon>
        <taxon>Pseudomonadota</taxon>
        <taxon>Gammaproteobacteria</taxon>
        <taxon>Enterobacterales</taxon>
        <taxon>Enterobacteriaceae</taxon>
        <taxon>Lelliottia</taxon>
    </lineage>
</organism>
<dbReference type="RefSeq" id="WP_285149530.1">
    <property type="nucleotide sequence ID" value="NZ_JASSOM010000056.1"/>
</dbReference>